<dbReference type="PANTHER" id="PTHR21074:SF0">
    <property type="entry name" value="IQ AND UBIQUITIN-LIKE DOMAIN-CONTAINING PROTEIN"/>
    <property type="match status" value="1"/>
</dbReference>
<gene>
    <name evidence="3" type="ORF">WN48_06248</name>
</gene>
<dbReference type="InterPro" id="IPR037695">
    <property type="entry name" value="IQUB"/>
</dbReference>
<reference evidence="3 4" key="1">
    <citation type="submission" date="2015-07" db="EMBL/GenBank/DDBJ databases">
        <title>The genome of Eufriesea mexicana.</title>
        <authorList>
            <person name="Pan H."/>
            <person name="Kapheim K."/>
        </authorList>
    </citation>
    <scope>NUCLEOTIDE SEQUENCE [LARGE SCALE GENOMIC DNA]</scope>
    <source>
        <strain evidence="3">0111107269</strain>
        <tissue evidence="3">Whole body</tissue>
    </source>
</reference>
<dbReference type="GO" id="GO:0001669">
    <property type="term" value="C:acrosomal vesicle"/>
    <property type="evidence" value="ECO:0007669"/>
    <property type="project" value="TreeGrafter"/>
</dbReference>
<dbReference type="InterPro" id="IPR057887">
    <property type="entry name" value="IQUB_helical"/>
</dbReference>
<proteinExistence type="predicted"/>
<keyword evidence="4" id="KW-1185">Reference proteome</keyword>
<dbReference type="GO" id="GO:0060271">
    <property type="term" value="P:cilium assembly"/>
    <property type="evidence" value="ECO:0007669"/>
    <property type="project" value="TreeGrafter"/>
</dbReference>
<sequence>MVSCRSVDVEDRRIKKPYLGGWKNKITQVEYLNAESQTGPPRKPLKQKCSRKVQYISWTEVFTQTPCHHPTQMSRPDCFVSSESDKYVTSKPYETYDEMMIRLDYDGKARIIQRNYRIYKLLKRIKEYARRYRELVENCKQHEAEKVLLYRKRHRQEILRRINPRTRLDFDMLYELVEKWRHDRLECAKQRFFRPARCAENHVTLEKMVEMLKVIDQKRQAVKKRYMDRKRVRFVTVNCKPISWHGYKNKLIEMDTMRNQKARELKILYDSLTNYSVTRGERMELLTMLKKSLEVHNCVSAFDLIRLLDQELTYLARGMKDMPLDYFRERVVYSYLDFVRMSHSCCCTNNDKHFCKNVDDEKLREPIEPSTRLCRSCLKLIPCHRFTVHGRMKRLFTCVACTWLRERNIAHVNYDPYIFLLNCVRSEEKKRGSPSAIAFMMQKHDMYYLVNNIWHGYSVVSENRDLFLLRVVRYDVNKEWSPWNCIILTADEADVHCRIKDLASVYSKPLIEKILLSHQLAKNHFGYTRRDYVDPTPCHPLLIHEYRILLAIFPTNARTRRRRALISPKIPSKVRQSGNNAIFPEYPLNDVFSIAESVLELAKTPETLRNGRAAMLQTAKLLPAVPLEIQQQRQGFRVRQVYEEAGQPAIISIFREIGSFEGIRDNPNQEPRAPTTGLIKAHPEDKRLPQKRRNSLHIKVRGEGDSSFWVRSSEGSPLRGTKVGDYAKPPHAA</sequence>
<dbReference type="AlphaFoldDB" id="A0A310SGX8"/>
<dbReference type="EMBL" id="KQ763832">
    <property type="protein sequence ID" value="OAD54710.1"/>
    <property type="molecule type" value="Genomic_DNA"/>
</dbReference>
<feature type="region of interest" description="Disordered" evidence="1">
    <location>
        <begin position="662"/>
        <end position="733"/>
    </location>
</feature>
<organism evidence="3 4">
    <name type="scientific">Eufriesea mexicana</name>
    <dbReference type="NCBI Taxonomy" id="516756"/>
    <lineage>
        <taxon>Eukaryota</taxon>
        <taxon>Metazoa</taxon>
        <taxon>Ecdysozoa</taxon>
        <taxon>Arthropoda</taxon>
        <taxon>Hexapoda</taxon>
        <taxon>Insecta</taxon>
        <taxon>Pterygota</taxon>
        <taxon>Neoptera</taxon>
        <taxon>Endopterygota</taxon>
        <taxon>Hymenoptera</taxon>
        <taxon>Apocrita</taxon>
        <taxon>Aculeata</taxon>
        <taxon>Apoidea</taxon>
        <taxon>Anthophila</taxon>
        <taxon>Apidae</taxon>
        <taxon>Eufriesea</taxon>
    </lineage>
</organism>
<dbReference type="GO" id="GO:0031514">
    <property type="term" value="C:motile cilium"/>
    <property type="evidence" value="ECO:0007669"/>
    <property type="project" value="TreeGrafter"/>
</dbReference>
<dbReference type="Pfam" id="PF25805">
    <property type="entry name" value="IQUB"/>
    <property type="match status" value="1"/>
</dbReference>
<dbReference type="PANTHER" id="PTHR21074">
    <property type="entry name" value="IQ AND UBIQUITIN-LIKE DOMAIN-CONTAINING PROTEIN"/>
    <property type="match status" value="1"/>
</dbReference>
<name>A0A310SGX8_9HYME</name>
<evidence type="ECO:0000256" key="1">
    <source>
        <dbReference type="SAM" id="MobiDB-lite"/>
    </source>
</evidence>
<evidence type="ECO:0000313" key="3">
    <source>
        <dbReference type="EMBL" id="OAD54710.1"/>
    </source>
</evidence>
<feature type="domain" description="IQ motif and ubiquitin-like" evidence="2">
    <location>
        <begin position="228"/>
        <end position="361"/>
    </location>
</feature>
<protein>
    <submittedName>
        <fullName evidence="3">IQ and ubiquitin-like domain-containing protein</fullName>
    </submittedName>
</protein>
<dbReference type="Proteomes" id="UP000250275">
    <property type="component" value="Unassembled WGS sequence"/>
</dbReference>
<feature type="compositionally biased region" description="Basic residues" evidence="1">
    <location>
        <begin position="689"/>
        <end position="699"/>
    </location>
</feature>
<evidence type="ECO:0000313" key="4">
    <source>
        <dbReference type="Proteomes" id="UP000250275"/>
    </source>
</evidence>
<dbReference type="GO" id="GO:0030317">
    <property type="term" value="P:flagellated sperm motility"/>
    <property type="evidence" value="ECO:0007669"/>
    <property type="project" value="TreeGrafter"/>
</dbReference>
<evidence type="ECO:0000259" key="2">
    <source>
        <dbReference type="Pfam" id="PF25805"/>
    </source>
</evidence>
<accession>A0A310SGX8</accession>
<dbReference type="OrthoDB" id="10265862at2759"/>